<keyword evidence="2" id="KW-0813">Transport</keyword>
<dbReference type="SUPFAM" id="SSF53822">
    <property type="entry name" value="Periplasmic binding protein-like I"/>
    <property type="match status" value="1"/>
</dbReference>
<dbReference type="OrthoDB" id="9783240at2"/>
<dbReference type="PRINTS" id="PR00337">
    <property type="entry name" value="LEUILEVALBP"/>
</dbReference>
<dbReference type="Proteomes" id="UP000267430">
    <property type="component" value="Unassembled WGS sequence"/>
</dbReference>
<accession>A0A433HRL3</accession>
<gene>
    <name evidence="7" type="ORF">ELQ35_04685</name>
</gene>
<dbReference type="PANTHER" id="PTHR30483">
    <property type="entry name" value="LEUCINE-SPECIFIC-BINDING PROTEIN"/>
    <property type="match status" value="1"/>
</dbReference>
<evidence type="ECO:0000256" key="5">
    <source>
        <dbReference type="SAM" id="SignalP"/>
    </source>
</evidence>
<comment type="similarity">
    <text evidence="1">Belongs to the leucine-binding protein family.</text>
</comment>
<comment type="caution">
    <text evidence="7">The sequence shown here is derived from an EMBL/GenBank/DDBJ whole genome shotgun (WGS) entry which is preliminary data.</text>
</comment>
<dbReference type="CDD" id="cd06333">
    <property type="entry name" value="PBP1_ABC_RPA1789-like"/>
    <property type="match status" value="1"/>
</dbReference>
<keyword evidence="3 5" id="KW-0732">Signal</keyword>
<dbReference type="InterPro" id="IPR028082">
    <property type="entry name" value="Peripla_BP_I"/>
</dbReference>
<evidence type="ECO:0000256" key="3">
    <source>
        <dbReference type="ARBA" id="ARBA00022729"/>
    </source>
</evidence>
<feature type="chain" id="PRO_5039393048" evidence="5">
    <location>
        <begin position="20"/>
        <end position="395"/>
    </location>
</feature>
<evidence type="ECO:0000256" key="4">
    <source>
        <dbReference type="ARBA" id="ARBA00022970"/>
    </source>
</evidence>
<evidence type="ECO:0000313" key="7">
    <source>
        <dbReference type="EMBL" id="RUQ30894.1"/>
    </source>
</evidence>
<dbReference type="InterPro" id="IPR051010">
    <property type="entry name" value="BCAA_transport"/>
</dbReference>
<name>A0A433HRL3_9BACI</name>
<proteinExistence type="inferred from homology"/>
<dbReference type="InterPro" id="IPR028081">
    <property type="entry name" value="Leu-bd"/>
</dbReference>
<evidence type="ECO:0000256" key="2">
    <source>
        <dbReference type="ARBA" id="ARBA00022448"/>
    </source>
</evidence>
<feature type="signal peptide" evidence="5">
    <location>
        <begin position="1"/>
        <end position="19"/>
    </location>
</feature>
<dbReference type="InterPro" id="IPR000709">
    <property type="entry name" value="Leu_Ile_Val-bd"/>
</dbReference>
<keyword evidence="4" id="KW-0029">Amino-acid transport</keyword>
<dbReference type="EMBL" id="RYZZ01000006">
    <property type="protein sequence ID" value="RUQ30894.1"/>
    <property type="molecule type" value="Genomic_DNA"/>
</dbReference>
<dbReference type="AlphaFoldDB" id="A0A433HRL3"/>
<dbReference type="RefSeq" id="WP_126863679.1">
    <property type="nucleotide sequence ID" value="NZ_JAUSTX010000005.1"/>
</dbReference>
<protein>
    <submittedName>
        <fullName evidence="7">ABC transporter substrate-binding protein</fullName>
    </submittedName>
</protein>
<dbReference type="Gene3D" id="3.40.50.2300">
    <property type="match status" value="2"/>
</dbReference>
<dbReference type="PROSITE" id="PS51257">
    <property type="entry name" value="PROKAR_LIPOPROTEIN"/>
    <property type="match status" value="1"/>
</dbReference>
<dbReference type="GO" id="GO:0006865">
    <property type="term" value="P:amino acid transport"/>
    <property type="evidence" value="ECO:0007669"/>
    <property type="project" value="UniProtKB-KW"/>
</dbReference>
<dbReference type="PANTHER" id="PTHR30483:SF38">
    <property type="entry name" value="BLR7848 PROTEIN"/>
    <property type="match status" value="1"/>
</dbReference>
<evidence type="ECO:0000256" key="1">
    <source>
        <dbReference type="ARBA" id="ARBA00010062"/>
    </source>
</evidence>
<reference evidence="7 8" key="1">
    <citation type="submission" date="2018-12" db="EMBL/GenBank/DDBJ databases">
        <title>Bacillus chawlae sp. nov., Bacillus glennii sp. nov., and Bacillus saganii sp. nov. Isolated from the Vehicle Assembly Building at Kennedy Space Center where the Viking Spacecraft were Assembled.</title>
        <authorList>
            <person name="Seuylemezian A."/>
            <person name="Vaishampayan P."/>
        </authorList>
    </citation>
    <scope>NUCLEOTIDE SEQUENCE [LARGE SCALE GENOMIC DNA]</scope>
    <source>
        <strain evidence="7 8">L5</strain>
    </source>
</reference>
<keyword evidence="8" id="KW-1185">Reference proteome</keyword>
<evidence type="ECO:0000259" key="6">
    <source>
        <dbReference type="Pfam" id="PF13458"/>
    </source>
</evidence>
<evidence type="ECO:0000313" key="8">
    <source>
        <dbReference type="Proteomes" id="UP000267430"/>
    </source>
</evidence>
<organism evidence="7 8">
    <name type="scientific">Peribacillus cavernae</name>
    <dbReference type="NCBI Taxonomy" id="1674310"/>
    <lineage>
        <taxon>Bacteria</taxon>
        <taxon>Bacillati</taxon>
        <taxon>Bacillota</taxon>
        <taxon>Bacilli</taxon>
        <taxon>Bacillales</taxon>
        <taxon>Bacillaceae</taxon>
        <taxon>Peribacillus</taxon>
    </lineage>
</organism>
<dbReference type="Pfam" id="PF13458">
    <property type="entry name" value="Peripla_BP_6"/>
    <property type="match status" value="1"/>
</dbReference>
<feature type="domain" description="Leucine-binding protein" evidence="6">
    <location>
        <begin position="37"/>
        <end position="382"/>
    </location>
</feature>
<sequence>MKKLWLLIFLLISMLLISACNSDSKSASGSNESDSDTIKIAGIFSSSGGAAPLGEPGLETLKMIVKKQNEEGGINGKKIELVTYDDKSDQNEAVLAMKKAITQDKAVAIIGGTISGNALAMLPLSEQNKVPFISTASSRQIHQKEDGTAREWVFKMPQDDSHAVEKLLQYLKEKGHSKVAWLNVANSFGTGAHAEFKKSARKYGIEAVIEDEFEATVKDAKPVLTRVKKAKPQALIVWGTVQETSVVIKNIRELAIDLPVLGSHGIGSQQIFNLAGDSANGVIFPGGRLIVADQLSDTDPQKEILLNYKEEYEKEFKKPVSLFGAHPWDGFYILVKALEEKGTDRAAIRDYLENNTSEFVGLAGVFSLSPKNHNGLTPDSLVMIKIENGKWVLEE</sequence>